<dbReference type="InterPro" id="IPR000331">
    <property type="entry name" value="Rap/Ran_GAP_dom"/>
</dbReference>
<dbReference type="PROSITE" id="PS50085">
    <property type="entry name" value="RAPGAP"/>
    <property type="match status" value="1"/>
</dbReference>
<comment type="caution">
    <text evidence="5">The sequence shown here is derived from an EMBL/GenBank/DDBJ whole genome shotgun (WGS) entry which is preliminary data.</text>
</comment>
<gene>
    <name evidence="5" type="ORF">H0235_007425</name>
</gene>
<dbReference type="GO" id="GO:0051056">
    <property type="term" value="P:regulation of small GTPase mediated signal transduction"/>
    <property type="evidence" value="ECO:0007669"/>
    <property type="project" value="InterPro"/>
</dbReference>
<organism evidence="5 6">
    <name type="scientific">Vespula pensylvanica</name>
    <name type="common">Western yellow jacket</name>
    <name type="synonym">Wasp</name>
    <dbReference type="NCBI Taxonomy" id="30213"/>
    <lineage>
        <taxon>Eukaryota</taxon>
        <taxon>Metazoa</taxon>
        <taxon>Ecdysozoa</taxon>
        <taxon>Arthropoda</taxon>
        <taxon>Hexapoda</taxon>
        <taxon>Insecta</taxon>
        <taxon>Pterygota</taxon>
        <taxon>Neoptera</taxon>
        <taxon>Endopterygota</taxon>
        <taxon>Hymenoptera</taxon>
        <taxon>Apocrita</taxon>
        <taxon>Aculeata</taxon>
        <taxon>Vespoidea</taxon>
        <taxon>Vespidae</taxon>
        <taxon>Vespinae</taxon>
        <taxon>Vespula</taxon>
    </lineage>
</organism>
<keyword evidence="1" id="KW-0343">GTPase activation</keyword>
<name>A0A834UBA8_VESPE</name>
<feature type="domain" description="Rap-GAP" evidence="3">
    <location>
        <begin position="346"/>
        <end position="562"/>
    </location>
</feature>
<feature type="region of interest" description="Disordered" evidence="2">
    <location>
        <begin position="1031"/>
        <end position="1062"/>
    </location>
</feature>
<evidence type="ECO:0000259" key="3">
    <source>
        <dbReference type="PROSITE" id="PS50085"/>
    </source>
</evidence>
<evidence type="ECO:0000259" key="4">
    <source>
        <dbReference type="PROSITE" id="PS50219"/>
    </source>
</evidence>
<dbReference type="InterPro" id="IPR001180">
    <property type="entry name" value="CNH_dom"/>
</dbReference>
<dbReference type="Gene3D" id="3.40.50.11210">
    <property type="entry name" value="Rap/Ran-GAP"/>
    <property type="match status" value="1"/>
</dbReference>
<feature type="domain" description="CNH" evidence="4">
    <location>
        <begin position="642"/>
        <end position="1011"/>
    </location>
</feature>
<accession>A0A834UBA8</accession>
<feature type="compositionally biased region" description="Low complexity" evidence="2">
    <location>
        <begin position="1047"/>
        <end position="1061"/>
    </location>
</feature>
<dbReference type="FunFam" id="3.40.50.11210:FF:000001">
    <property type="entry name" value="Ral GTPase-activating protein subunit alpha-1 isoform 1"/>
    <property type="match status" value="1"/>
</dbReference>
<evidence type="ECO:0000256" key="1">
    <source>
        <dbReference type="ARBA" id="ARBA00022468"/>
    </source>
</evidence>
<dbReference type="Pfam" id="PF00780">
    <property type="entry name" value="CNH"/>
    <property type="match status" value="1"/>
</dbReference>
<dbReference type="PANTHER" id="PTHR15711">
    <property type="entry name" value="RAP GTPASE-ACTIVATING PROTEIN"/>
    <property type="match status" value="1"/>
</dbReference>
<dbReference type="PROSITE" id="PS50219">
    <property type="entry name" value="CNH"/>
    <property type="match status" value="1"/>
</dbReference>
<feature type="region of interest" description="Disordered" evidence="2">
    <location>
        <begin position="1120"/>
        <end position="1143"/>
    </location>
</feature>
<protein>
    <recommendedName>
        <fullName evidence="7">GTPase-activating Rap/Ran-GAP domain-like protein 3</fullName>
    </recommendedName>
</protein>
<sequence>MSSLRRTTNQSTREGATSRRYAISGVSTKSVRNLLHSGTAPGSPLRLRSKYELRSISFEGSKVLPWTTRRRGVNRRLLLNPTIAKDRNEKSIHVNLSSSSPTQSSSRLDSRLNSIGIYQTKTFPKVQNRFEILFYKLKSDEESAPTSAELDAMKRRNRSRSVCVPLLSSSQLRHLHRRASHHASTTDAISRRGVLSRRCYGSVEMLPQIEQDGSDNGRRFRVENGDSPGEKEEMFGSPNIPILENPEYQTRWYFKYFLGKLHQNYVASDHERNPLFLSVVMSEGGDQCVSHYRVILWRRTGAQKISLPFSANKTMTIRQILSNFFGLEKLDKAPREVLSPEIQKDLLLLEEQEGSVNFKFGVIYAKEGQTTDDEMLSNESGSPGFEKFLDILGEKIRLRGWDKYRGGLDVKGDMTGRESVYTIYAGHEVMYHVSTMLPYSKDNPQQLERKRHIGNDIVNIIYTDDPAAVDSFNPNCIRSQFTHVFAVVSALGLLKGWRVAIYCDETVPLFGPSLPCPPIFDDPYHLREFLLVKLINGEKATFNTPTFSRKRERTLDALLRDMYQEHAQDGKSNSMLNRRAFSDVVEAPGRRREETRTVEMVRVGQAVKLEAIVRGLAPTSLATVGPLKPRPWEPRCIYPDFPHVVICGDVWSENRMILATENGTFLVEEGFSHRMIFDESVQIKQLDVVEQHGILLFRGIDKGKESVYVFRLREFDYDSALSAKTYKFPEFFNNRDDEDEGDEHDEETEENGENEEDYRDGEIEEEDSEAIYPENFKFKSSLRSRARRQPRPPAVRSRAHIKDRKLARTRGCHLYSITRQGGSHLRMCAAVGRRLTVLQWKHNAAWTAWCSSADTDTIEGFLLLKEFTASESPILITMIESTEIGNEWMLCCGARHHYELFTASGSSRIVHVETNKPHIVAAIDLREDEEPELLLCYNNMCHFQKCSEESTAPTDFDFKWNSVPIAIACAFPYVIAFTADTMEIRLIINGNLVHTIAMPNLCLITSKRDIFFATTAPEFLSGKCERIRLDAKPTEKEEQTGSPPPTTQSSSSSRSNSQNNHSDWKPIRIYRIPLQTLSRNMTSTCNQRRCPSPVEPEIVSAPLTGGENNFLSVESPRILSRSCNSSPTPPSAAEDLIPTVCRK</sequence>
<dbReference type="InterPro" id="IPR035974">
    <property type="entry name" value="Rap/Ran-GAP_sf"/>
</dbReference>
<dbReference type="Pfam" id="PF21022">
    <property type="entry name" value="Rap-GAP_dimer"/>
    <property type="match status" value="1"/>
</dbReference>
<feature type="region of interest" description="Disordered" evidence="2">
    <location>
        <begin position="732"/>
        <end position="766"/>
    </location>
</feature>
<reference evidence="5" key="1">
    <citation type="journal article" date="2020" name="G3 (Bethesda)">
        <title>High-Quality Assemblies for Three Invasive Social Wasps from the &lt;i&gt;Vespula&lt;/i&gt; Genus.</title>
        <authorList>
            <person name="Harrop T.W.R."/>
            <person name="Guhlin J."/>
            <person name="McLaughlin G.M."/>
            <person name="Permina E."/>
            <person name="Stockwell P."/>
            <person name="Gilligan J."/>
            <person name="Le Lec M.F."/>
            <person name="Gruber M.A.M."/>
            <person name="Quinn O."/>
            <person name="Lovegrove M."/>
            <person name="Duncan E.J."/>
            <person name="Remnant E.J."/>
            <person name="Van Eeckhoven J."/>
            <person name="Graham B."/>
            <person name="Knapp R.A."/>
            <person name="Langford K.W."/>
            <person name="Kronenberg Z."/>
            <person name="Press M.O."/>
            <person name="Eacker S.M."/>
            <person name="Wilson-Rankin E.E."/>
            <person name="Purcell J."/>
            <person name="Lester P.J."/>
            <person name="Dearden P.K."/>
        </authorList>
    </citation>
    <scope>NUCLEOTIDE SEQUENCE</scope>
    <source>
        <strain evidence="5">Volc-1</strain>
    </source>
</reference>
<proteinExistence type="predicted"/>
<dbReference type="GO" id="GO:0005096">
    <property type="term" value="F:GTPase activator activity"/>
    <property type="evidence" value="ECO:0007669"/>
    <property type="project" value="UniProtKB-KW"/>
</dbReference>
<dbReference type="PANTHER" id="PTHR15711:SF62">
    <property type="entry name" value="GTPASE-ACTIVATING RAP_RAN-GAP DOMAIN-LIKE PROTEIN 3"/>
    <property type="match status" value="1"/>
</dbReference>
<dbReference type="InterPro" id="IPR050989">
    <property type="entry name" value="Rap1_Ran_GAP"/>
</dbReference>
<evidence type="ECO:0000313" key="5">
    <source>
        <dbReference type="EMBL" id="KAF7427731.1"/>
    </source>
</evidence>
<dbReference type="Pfam" id="PF02145">
    <property type="entry name" value="Rap_GAP"/>
    <property type="match status" value="1"/>
</dbReference>
<dbReference type="EMBL" id="JACSDY010000005">
    <property type="protein sequence ID" value="KAF7427731.1"/>
    <property type="molecule type" value="Genomic_DNA"/>
</dbReference>
<feature type="compositionally biased region" description="Acidic residues" evidence="2">
    <location>
        <begin position="736"/>
        <end position="766"/>
    </location>
</feature>
<keyword evidence="6" id="KW-1185">Reference proteome</keyword>
<evidence type="ECO:0000313" key="6">
    <source>
        <dbReference type="Proteomes" id="UP000600918"/>
    </source>
</evidence>
<dbReference type="Proteomes" id="UP000600918">
    <property type="component" value="Unassembled WGS sequence"/>
</dbReference>
<evidence type="ECO:0008006" key="7">
    <source>
        <dbReference type="Google" id="ProtNLM"/>
    </source>
</evidence>
<dbReference type="SUPFAM" id="SSF111347">
    <property type="entry name" value="Rap/Ran-GAP"/>
    <property type="match status" value="1"/>
</dbReference>
<dbReference type="AlphaFoldDB" id="A0A834UBA8"/>
<evidence type="ECO:0000256" key="2">
    <source>
        <dbReference type="SAM" id="MobiDB-lite"/>
    </source>
</evidence>